<keyword evidence="3" id="KW-1185">Reference proteome</keyword>
<name>A0A167GYF5_CALVF</name>
<dbReference type="EMBL" id="KV417330">
    <property type="protein sequence ID" value="KZO91039.1"/>
    <property type="molecule type" value="Genomic_DNA"/>
</dbReference>
<evidence type="ECO:0000313" key="2">
    <source>
        <dbReference type="EMBL" id="KZO91039.1"/>
    </source>
</evidence>
<feature type="compositionally biased region" description="Low complexity" evidence="1">
    <location>
        <begin position="67"/>
        <end position="77"/>
    </location>
</feature>
<accession>A0A167GYF5</accession>
<proteinExistence type="predicted"/>
<feature type="region of interest" description="Disordered" evidence="1">
    <location>
        <begin position="1"/>
        <end position="77"/>
    </location>
</feature>
<feature type="compositionally biased region" description="Polar residues" evidence="1">
    <location>
        <begin position="21"/>
        <end position="48"/>
    </location>
</feature>
<sequence length="402" mass="44014">MNRKDLEEVNEPPPDYAEAVGSSSRRTPVPGTPTSAGSTFRPASSSAQGFPIEKQRYPPLEAIAGPSSPRASSSKSSSWIPDLWTWRTEARTDAEVKKTVQSLIKDVITDPSRADTLPILQSCLSACRARGVSFEDLVQRPFIDGHTPLYWAILGSRKKHPDNSSIDGAHSVLDFLVSFPLNDRTTLEACQACMLNSDNELFQRLRLSPGFTKTTFADTVIADGAVNEPVLVEHVPNAGAGEFTISFTITNWISRMRVAKGVAVDFIARGRGWRLEFSVAPEYDVVNNIQPGAWCAVLRLLKGSERTFVSAQIEIQPAAQRSRPGSEPLEIPLHLKRKAKLSPKDYSDTESVDKIVVRLDSLSRGSGLEFEDSPYITPDGSITVTGQFILEHTSSGPDCIIM</sequence>
<protein>
    <submittedName>
        <fullName evidence="2">Uncharacterized protein</fullName>
    </submittedName>
</protein>
<reference evidence="2 3" key="1">
    <citation type="journal article" date="2016" name="Mol. Biol. Evol.">
        <title>Comparative Genomics of Early-Diverging Mushroom-Forming Fungi Provides Insights into the Origins of Lignocellulose Decay Capabilities.</title>
        <authorList>
            <person name="Nagy L.G."/>
            <person name="Riley R."/>
            <person name="Tritt A."/>
            <person name="Adam C."/>
            <person name="Daum C."/>
            <person name="Floudas D."/>
            <person name="Sun H."/>
            <person name="Yadav J.S."/>
            <person name="Pangilinan J."/>
            <person name="Larsson K.H."/>
            <person name="Matsuura K."/>
            <person name="Barry K."/>
            <person name="Labutti K."/>
            <person name="Kuo R."/>
            <person name="Ohm R.A."/>
            <person name="Bhattacharya S.S."/>
            <person name="Shirouzu T."/>
            <person name="Yoshinaga Y."/>
            <person name="Martin F.M."/>
            <person name="Grigoriev I.V."/>
            <person name="Hibbett D.S."/>
        </authorList>
    </citation>
    <scope>NUCLEOTIDE SEQUENCE [LARGE SCALE GENOMIC DNA]</scope>
    <source>
        <strain evidence="2 3">TUFC12733</strain>
    </source>
</reference>
<dbReference type="AlphaFoldDB" id="A0A167GYF5"/>
<organism evidence="2 3">
    <name type="scientific">Calocera viscosa (strain TUFC12733)</name>
    <dbReference type="NCBI Taxonomy" id="1330018"/>
    <lineage>
        <taxon>Eukaryota</taxon>
        <taxon>Fungi</taxon>
        <taxon>Dikarya</taxon>
        <taxon>Basidiomycota</taxon>
        <taxon>Agaricomycotina</taxon>
        <taxon>Dacrymycetes</taxon>
        <taxon>Dacrymycetales</taxon>
        <taxon>Dacrymycetaceae</taxon>
        <taxon>Calocera</taxon>
    </lineage>
</organism>
<dbReference type="OrthoDB" id="2959034at2759"/>
<gene>
    <name evidence="2" type="ORF">CALVIDRAFT_542194</name>
</gene>
<evidence type="ECO:0000313" key="3">
    <source>
        <dbReference type="Proteomes" id="UP000076738"/>
    </source>
</evidence>
<evidence type="ECO:0000256" key="1">
    <source>
        <dbReference type="SAM" id="MobiDB-lite"/>
    </source>
</evidence>
<dbReference type="STRING" id="1330018.A0A167GYF5"/>
<dbReference type="Proteomes" id="UP000076738">
    <property type="component" value="Unassembled WGS sequence"/>
</dbReference>